<gene>
    <name evidence="1" type="ORF">TNCV_2567801</name>
</gene>
<accession>A0A8X6WKK0</accession>
<proteinExistence type="predicted"/>
<evidence type="ECO:0000313" key="1">
    <source>
        <dbReference type="EMBL" id="GFY36818.1"/>
    </source>
</evidence>
<protein>
    <submittedName>
        <fullName evidence="1">Uncharacterized protein</fullName>
    </submittedName>
</protein>
<name>A0A8X6WKK0_TRICX</name>
<comment type="caution">
    <text evidence="1">The sequence shown here is derived from an EMBL/GenBank/DDBJ whole genome shotgun (WGS) entry which is preliminary data.</text>
</comment>
<evidence type="ECO:0000313" key="2">
    <source>
        <dbReference type="Proteomes" id="UP000887159"/>
    </source>
</evidence>
<sequence>MLIPSPESVRWWGGGGRTTELSQVDAAGRQVSRRVVERNILRFCVQKTNSRPTLCTTAFAEGHILSLREKTLGGARSLPLPPTTRKEFLFRVPPCRKGTMHLQTSMSSPGFEPSPYGIAVRVANHYTSWATFFQSEGE</sequence>
<dbReference type="AlphaFoldDB" id="A0A8X6WKK0"/>
<keyword evidence="2" id="KW-1185">Reference proteome</keyword>
<dbReference type="Proteomes" id="UP000887159">
    <property type="component" value="Unassembled WGS sequence"/>
</dbReference>
<dbReference type="EMBL" id="BMAU01021438">
    <property type="protein sequence ID" value="GFY36818.1"/>
    <property type="molecule type" value="Genomic_DNA"/>
</dbReference>
<reference evidence="1" key="1">
    <citation type="submission" date="2020-08" db="EMBL/GenBank/DDBJ databases">
        <title>Multicomponent nature underlies the extraordinary mechanical properties of spider dragline silk.</title>
        <authorList>
            <person name="Kono N."/>
            <person name="Nakamura H."/>
            <person name="Mori M."/>
            <person name="Yoshida Y."/>
            <person name="Ohtoshi R."/>
            <person name="Malay A.D."/>
            <person name="Moran D.A.P."/>
            <person name="Tomita M."/>
            <person name="Numata K."/>
            <person name="Arakawa K."/>
        </authorList>
    </citation>
    <scope>NUCLEOTIDE SEQUENCE</scope>
</reference>
<organism evidence="1 2">
    <name type="scientific">Trichonephila clavipes</name>
    <name type="common">Golden silk orbweaver</name>
    <name type="synonym">Nephila clavipes</name>
    <dbReference type="NCBI Taxonomy" id="2585209"/>
    <lineage>
        <taxon>Eukaryota</taxon>
        <taxon>Metazoa</taxon>
        <taxon>Ecdysozoa</taxon>
        <taxon>Arthropoda</taxon>
        <taxon>Chelicerata</taxon>
        <taxon>Arachnida</taxon>
        <taxon>Araneae</taxon>
        <taxon>Araneomorphae</taxon>
        <taxon>Entelegynae</taxon>
        <taxon>Araneoidea</taxon>
        <taxon>Nephilidae</taxon>
        <taxon>Trichonephila</taxon>
    </lineage>
</organism>